<feature type="region of interest" description="Disordered" evidence="1">
    <location>
        <begin position="512"/>
        <end position="536"/>
    </location>
</feature>
<comment type="caution">
    <text evidence="2">The sequence shown here is derived from an EMBL/GenBank/DDBJ whole genome shotgun (WGS) entry which is preliminary data.</text>
</comment>
<feature type="region of interest" description="Disordered" evidence="1">
    <location>
        <begin position="1"/>
        <end position="43"/>
    </location>
</feature>
<feature type="region of interest" description="Disordered" evidence="1">
    <location>
        <begin position="753"/>
        <end position="844"/>
    </location>
</feature>
<dbReference type="OrthoDB" id="343184at2759"/>
<evidence type="ECO:0000313" key="3">
    <source>
        <dbReference type="Proteomes" id="UP000028837"/>
    </source>
</evidence>
<dbReference type="VEuPathDB" id="ToxoDB:TGDOM2_223790"/>
<feature type="region of interest" description="Disordered" evidence="1">
    <location>
        <begin position="556"/>
        <end position="578"/>
    </location>
</feature>
<reference evidence="2 3" key="1">
    <citation type="submission" date="2014-02" db="EMBL/GenBank/DDBJ databases">
        <authorList>
            <person name="Sibley D."/>
            <person name="Venepally P."/>
            <person name="Karamycheva S."/>
            <person name="Hadjithomas M."/>
            <person name="Khan A."/>
            <person name="Brunk B."/>
            <person name="Roos D."/>
            <person name="Caler E."/>
            <person name="Lorenzi H."/>
        </authorList>
    </citation>
    <scope>NUCLEOTIDE SEQUENCE [LARGE SCALE GENOMIC DNA]</scope>
    <source>
        <strain evidence="2 3">GAB2-2007-GAL-DOM2</strain>
    </source>
</reference>
<proteinExistence type="predicted"/>
<evidence type="ECO:0000313" key="2">
    <source>
        <dbReference type="EMBL" id="KFG45809.1"/>
    </source>
</evidence>
<sequence>MKEDQLLEKGYIHQDSCPNGVIDDDETDSSVSDDDAEDDVREPRNGFQCCADRRCTTWFDLRSWFGYLATDLPRPDFQACFTDVAHGGIGLFEKLVVLGGKTLETFAEIHFFEQWASSARPYIPRELAEIVGQDAPRLLWAQKRVERTTAAQALFAFGKSYLSTAQDLPTRQAVAKYVKSCAGFACQSTDTENLYKWMPILVEHIFWIQRVRTEADSSANNLLQDLQEYLGYRHDQLLPRIRECLRNRNVPQRSDTPTGKELIRIYAADYFGVLAQESGVEKKAQAVWIDEELDMFMEGPAISLFSVLVMSLQPYLMTNDSQDLPTADVFVSTFYSLVAACWVLSTEDRVKIWMPALIQRLRQVQLLAQLSSFEGNVYTRTMRRRRLASQPVELAQVAGANNGARDVFRLWNVDPNRRLPAGQRIDESDSPRLLRLGRPGLPESPSGENPPWQFGWFGAKREAGRERDAGEKSRGFVEQTLPSDRNLVLSGIAAPSSGGKAAQTLVLRPFARVVPPRRRPSPRQQPQAPGPPASSCLLSCGPPSSCRSEATAQHSFAWSSPCGPSEPPSEFRSFLGGSSQLPRQESVGVSAHLDAGSVYADQTRKPTTVKICLDDPSASGRLAVVPAFASVSSSAVSGLRDLRVVGGQETRGGDRVPEGREPDARAILVGKNIQPVCLNFSKDESSARVYVTEVGDEEKAKLGVAGEATKAESQSELDRALEPLLQCQQMQLELQRLQLEQIQLQQETLLQARQAQPPSQSATTAASRLDEKSPSQLPISVRVELPPEAIKRALREASGTSGRRPDSASPQPGPVQASTVPFRGGDRSRAPAVPAASGEAFGPQKVLPKPVSIFAYAMQRPAPTPVRYDGTNLAFLPKHPGLVASRPTCQAPREVSMQVPNLLSKQADGRGDACAWTACLTEPEGNATGPWTCWPEQLRATCDGGSREGRALYCTEPPTMEACQRAGGQADDPPSRGFIPLPPSIQARARDRPVFGRQRTHKF</sequence>
<feature type="compositionally biased region" description="Low complexity" evidence="1">
    <location>
        <begin position="753"/>
        <end position="762"/>
    </location>
</feature>
<accession>A0A086KN41</accession>
<feature type="compositionally biased region" description="Low complexity" evidence="1">
    <location>
        <begin position="522"/>
        <end position="536"/>
    </location>
</feature>
<dbReference type="Proteomes" id="UP000028837">
    <property type="component" value="Unassembled WGS sequence"/>
</dbReference>
<name>A0A086KN41_TOXGO</name>
<dbReference type="AlphaFoldDB" id="A0A086KN41"/>
<dbReference type="EMBL" id="AHZU02000332">
    <property type="protein sequence ID" value="KFG45809.1"/>
    <property type="molecule type" value="Genomic_DNA"/>
</dbReference>
<feature type="region of interest" description="Disordered" evidence="1">
    <location>
        <begin position="421"/>
        <end position="455"/>
    </location>
</feature>
<protein>
    <submittedName>
        <fullName evidence="2">Apicomplexan specific, related protein</fullName>
    </submittedName>
</protein>
<feature type="compositionally biased region" description="Acidic residues" evidence="1">
    <location>
        <begin position="22"/>
        <end position="40"/>
    </location>
</feature>
<evidence type="ECO:0000256" key="1">
    <source>
        <dbReference type="SAM" id="MobiDB-lite"/>
    </source>
</evidence>
<gene>
    <name evidence="2" type="ORF">TGDOM2_223790</name>
</gene>
<organism evidence="2 3">
    <name type="scientific">Toxoplasma gondii GAB2-2007-GAL-DOM2</name>
    <dbReference type="NCBI Taxonomy" id="1130820"/>
    <lineage>
        <taxon>Eukaryota</taxon>
        <taxon>Sar</taxon>
        <taxon>Alveolata</taxon>
        <taxon>Apicomplexa</taxon>
        <taxon>Conoidasida</taxon>
        <taxon>Coccidia</taxon>
        <taxon>Eucoccidiorida</taxon>
        <taxon>Eimeriorina</taxon>
        <taxon>Sarcocystidae</taxon>
        <taxon>Toxoplasma</taxon>
    </lineage>
</organism>
<feature type="compositionally biased region" description="Basic and acidic residues" evidence="1">
    <location>
        <begin position="1"/>
        <end position="12"/>
    </location>
</feature>